<dbReference type="AlphaFoldDB" id="V8G2S5"/>
<protein>
    <submittedName>
        <fullName evidence="1">Uncharacterized protein</fullName>
    </submittedName>
</protein>
<dbReference type="RefSeq" id="WP_023951177.1">
    <property type="nucleotide sequence ID" value="NZ_AYSV01000087.1"/>
</dbReference>
<sequence length="188" mass="20067">MSWRLLFFTLLVLAGIATVGGLYAGDWLIDHAPKQANLPNIDENDPTPKVDANGIPILNQPPQPLMSGKMGVAESLPTVDWQVKSSNLMNGKTVTSSGSSLSNSAPLKSTENVINAGAVSQNITTRPISNNNTSNNNAGFAWEGAFRKEMATCRQLGFSERPSCISTVRAKYCGANNAWGKISDCPAR</sequence>
<keyword evidence="2" id="KW-1185">Reference proteome</keyword>
<dbReference type="OrthoDB" id="9182752at2"/>
<gene>
    <name evidence="1" type="ORF">V757_07100</name>
</gene>
<dbReference type="EMBL" id="AYSV01000087">
    <property type="protein sequence ID" value="ETD70740.1"/>
    <property type="molecule type" value="Genomic_DNA"/>
</dbReference>
<name>V8G2S5_9BURK</name>
<evidence type="ECO:0000313" key="2">
    <source>
        <dbReference type="Proteomes" id="UP000018766"/>
    </source>
</evidence>
<proteinExistence type="predicted"/>
<comment type="caution">
    <text evidence="1">The sequence shown here is derived from an EMBL/GenBank/DDBJ whole genome shotgun (WGS) entry which is preliminary data.</text>
</comment>
<organism evidence="1 2">
    <name type="scientific">Pelistega indica</name>
    <dbReference type="NCBI Taxonomy" id="1414851"/>
    <lineage>
        <taxon>Bacteria</taxon>
        <taxon>Pseudomonadati</taxon>
        <taxon>Pseudomonadota</taxon>
        <taxon>Betaproteobacteria</taxon>
        <taxon>Burkholderiales</taxon>
        <taxon>Alcaligenaceae</taxon>
        <taxon>Pelistega</taxon>
    </lineage>
</organism>
<accession>V8G2S5</accession>
<evidence type="ECO:0000313" key="1">
    <source>
        <dbReference type="EMBL" id="ETD70740.1"/>
    </source>
</evidence>
<dbReference type="Proteomes" id="UP000018766">
    <property type="component" value="Unassembled WGS sequence"/>
</dbReference>
<reference evidence="1 2" key="1">
    <citation type="submission" date="2013-11" db="EMBL/GenBank/DDBJ databases">
        <title>Genomic analysis of Pelistega sp. HM-7.</title>
        <authorList>
            <person name="Kumbhare S.V."/>
            <person name="Shetty S.A."/>
            <person name="Sharma O."/>
            <person name="Dhotre D.P."/>
        </authorList>
    </citation>
    <scope>NUCLEOTIDE SEQUENCE [LARGE SCALE GENOMIC DNA]</scope>
    <source>
        <strain evidence="1 2">HM-7</strain>
    </source>
</reference>